<organism evidence="1 2">
    <name type="scientific">Candidatus Jidaibacter acanthamoebae</name>
    <dbReference type="NCBI Taxonomy" id="86105"/>
    <lineage>
        <taxon>Bacteria</taxon>
        <taxon>Pseudomonadati</taxon>
        <taxon>Pseudomonadota</taxon>
        <taxon>Alphaproteobacteria</taxon>
        <taxon>Rickettsiales</taxon>
        <taxon>Candidatus Midichloriaceae</taxon>
        <taxon>Candidatus Jidaibacter</taxon>
    </lineage>
</organism>
<evidence type="ECO:0000313" key="2">
    <source>
        <dbReference type="Proteomes" id="UP000031258"/>
    </source>
</evidence>
<reference evidence="1 2" key="1">
    <citation type="submission" date="2014-11" db="EMBL/GenBank/DDBJ databases">
        <title>A Rickettsiales Symbiont of Amoebae With Ancient Features.</title>
        <authorList>
            <person name="Schulz F."/>
            <person name="Martijn J."/>
            <person name="Wascher F."/>
            <person name="Kostanjsek R."/>
            <person name="Ettema T.J."/>
            <person name="Horn M."/>
        </authorList>
    </citation>
    <scope>NUCLEOTIDE SEQUENCE [LARGE SCALE GENOMIC DNA]</scope>
    <source>
        <strain evidence="1 2">UWC36</strain>
    </source>
</reference>
<dbReference type="RefSeq" id="WP_039454596.1">
    <property type="nucleotide sequence ID" value="NZ_JSWE01000026.1"/>
</dbReference>
<protein>
    <submittedName>
        <fullName evidence="1">Uncharacterized protein</fullName>
    </submittedName>
</protein>
<dbReference type="AlphaFoldDB" id="A0A0C1R1T1"/>
<dbReference type="GO" id="GO:0003677">
    <property type="term" value="F:DNA binding"/>
    <property type="evidence" value="ECO:0007669"/>
    <property type="project" value="InterPro"/>
</dbReference>
<accession>A0A0C1R1T1</accession>
<comment type="caution">
    <text evidence="1">The sequence shown here is derived from an EMBL/GenBank/DDBJ whole genome shotgun (WGS) entry which is preliminary data.</text>
</comment>
<dbReference type="Proteomes" id="UP000031258">
    <property type="component" value="Unassembled WGS sequence"/>
</dbReference>
<proteinExistence type="predicted"/>
<sequence>MNEIGEIVRKILFFKKISTVDLAKSIGLPRKIIDNVIYRNVKKKETVEKISAALGVDLFEYINKKSPTSILNNSELNTQIFKKASDIVFKVIEDTNIASSKDEINTLTAILYKFLLENKEASDEIAKAFCQGMIEHALNNFMMTQKIS</sequence>
<name>A0A0C1R1T1_9RICK</name>
<dbReference type="EMBL" id="JSWE01000026">
    <property type="protein sequence ID" value="KIE06225.1"/>
    <property type="molecule type" value="Genomic_DNA"/>
</dbReference>
<evidence type="ECO:0000313" key="1">
    <source>
        <dbReference type="EMBL" id="KIE06225.1"/>
    </source>
</evidence>
<keyword evidence="2" id="KW-1185">Reference proteome</keyword>
<dbReference type="InterPro" id="IPR010982">
    <property type="entry name" value="Lambda_DNA-bd_dom_sf"/>
</dbReference>
<gene>
    <name evidence="1" type="ORF">NF27_BA00080</name>
</gene>
<dbReference type="SUPFAM" id="SSF47413">
    <property type="entry name" value="lambda repressor-like DNA-binding domains"/>
    <property type="match status" value="1"/>
</dbReference>